<dbReference type="CDD" id="cd17546">
    <property type="entry name" value="REC_hyHK_CKI1_RcsC-like"/>
    <property type="match status" value="1"/>
</dbReference>
<keyword evidence="1" id="KW-0597">Phosphoprotein</keyword>
<dbReference type="EMBL" id="AP014546">
    <property type="protein sequence ID" value="BBB28058.1"/>
    <property type="molecule type" value="Genomic_DNA"/>
</dbReference>
<organism evidence="3 4">
    <name type="scientific">Neptunomonas japonica JAMM 1380</name>
    <dbReference type="NCBI Taxonomy" id="1441457"/>
    <lineage>
        <taxon>Bacteria</taxon>
        <taxon>Pseudomonadati</taxon>
        <taxon>Pseudomonadota</taxon>
        <taxon>Gammaproteobacteria</taxon>
        <taxon>Oceanospirillales</taxon>
        <taxon>Oceanospirillaceae</taxon>
        <taxon>Neptunomonas</taxon>
    </lineage>
</organism>
<feature type="domain" description="Response regulatory" evidence="2">
    <location>
        <begin position="4"/>
        <end position="119"/>
    </location>
</feature>
<dbReference type="Gene3D" id="3.40.50.2300">
    <property type="match status" value="1"/>
</dbReference>
<sequence length="123" mass="13536">MSNVLLIVDDSRVSRMILSKVFQSLVSDWIIIEAPNGQEAITLASEHQPSLVIMDLNMPVLNGLEAALIMKPQMATSTIIILTADIQASNKAKVNDLGVHFVEKPITEAVVQQALSFWRAEHD</sequence>
<dbReference type="PROSITE" id="PS50110">
    <property type="entry name" value="RESPONSE_REGULATORY"/>
    <property type="match status" value="1"/>
</dbReference>
<dbReference type="RefSeq" id="WP_201348796.1">
    <property type="nucleotide sequence ID" value="NZ_AP014546.1"/>
</dbReference>
<dbReference type="SMART" id="SM00448">
    <property type="entry name" value="REC"/>
    <property type="match status" value="1"/>
</dbReference>
<proteinExistence type="predicted"/>
<dbReference type="GO" id="GO:0000160">
    <property type="term" value="P:phosphorelay signal transduction system"/>
    <property type="evidence" value="ECO:0007669"/>
    <property type="project" value="InterPro"/>
</dbReference>
<evidence type="ECO:0000313" key="4">
    <source>
        <dbReference type="Proteomes" id="UP000595332"/>
    </source>
</evidence>
<dbReference type="PANTHER" id="PTHR43228">
    <property type="entry name" value="TWO-COMPONENT RESPONSE REGULATOR"/>
    <property type="match status" value="1"/>
</dbReference>
<dbReference type="Pfam" id="PF00072">
    <property type="entry name" value="Response_reg"/>
    <property type="match status" value="1"/>
</dbReference>
<protein>
    <submittedName>
        <fullName evidence="3">Two-component system, chemotaxis family, response regulator CheY</fullName>
    </submittedName>
</protein>
<dbReference type="InterPro" id="IPR052048">
    <property type="entry name" value="ST_Response_Regulator"/>
</dbReference>
<evidence type="ECO:0000259" key="2">
    <source>
        <dbReference type="PROSITE" id="PS50110"/>
    </source>
</evidence>
<keyword evidence="4" id="KW-1185">Reference proteome</keyword>
<gene>
    <name evidence="3" type="ORF">NEJAP_0099</name>
</gene>
<dbReference type="SUPFAM" id="SSF52172">
    <property type="entry name" value="CheY-like"/>
    <property type="match status" value="1"/>
</dbReference>
<dbReference type="KEGG" id="njp:NEJAP_0099"/>
<dbReference type="Proteomes" id="UP000595332">
    <property type="component" value="Chromosome"/>
</dbReference>
<evidence type="ECO:0000256" key="1">
    <source>
        <dbReference type="PROSITE-ProRule" id="PRU00169"/>
    </source>
</evidence>
<name>A0A7R6PEK9_9GAMM</name>
<dbReference type="PANTHER" id="PTHR43228:SF1">
    <property type="entry name" value="TWO-COMPONENT RESPONSE REGULATOR ARR22"/>
    <property type="match status" value="1"/>
</dbReference>
<dbReference type="AlphaFoldDB" id="A0A7R6PEK9"/>
<dbReference type="InterPro" id="IPR001789">
    <property type="entry name" value="Sig_transdc_resp-reg_receiver"/>
</dbReference>
<reference evidence="3 4" key="1">
    <citation type="journal article" date="2008" name="Int. J. Syst. Evol. Microbiol.">
        <title>Neptunomonas japonica sp. nov., an Osedax japonicus symbiont-like bacterium isolated from sediment adjacent to sperm whale carcasses off Kagoshima, Japan.</title>
        <authorList>
            <person name="Miyazaki M."/>
            <person name="Nogi Y."/>
            <person name="Fujiwara Y."/>
            <person name="Kawato M."/>
            <person name="Kubokawa K."/>
            <person name="Horikoshi K."/>
        </authorList>
    </citation>
    <scope>NUCLEOTIDE SEQUENCE [LARGE SCALE GENOMIC DNA]</scope>
    <source>
        <strain evidence="3 4">JAMM 1380</strain>
    </source>
</reference>
<feature type="modified residue" description="4-aspartylphosphate" evidence="1">
    <location>
        <position position="55"/>
    </location>
</feature>
<dbReference type="InterPro" id="IPR011006">
    <property type="entry name" value="CheY-like_superfamily"/>
</dbReference>
<evidence type="ECO:0000313" key="3">
    <source>
        <dbReference type="EMBL" id="BBB28058.1"/>
    </source>
</evidence>
<accession>A0A7R6PEK9</accession>